<dbReference type="EMBL" id="KV784376">
    <property type="protein sequence ID" value="OEU09324.1"/>
    <property type="molecule type" value="Genomic_DNA"/>
</dbReference>
<dbReference type="Pfam" id="PF00270">
    <property type="entry name" value="DEAD"/>
    <property type="match status" value="1"/>
</dbReference>
<evidence type="ECO:0000259" key="10">
    <source>
        <dbReference type="PROSITE" id="PS51195"/>
    </source>
</evidence>
<dbReference type="InterPro" id="IPR027417">
    <property type="entry name" value="P-loop_NTPase"/>
</dbReference>
<feature type="non-terminal residue" evidence="11">
    <location>
        <position position="1"/>
    </location>
</feature>
<keyword evidence="12" id="KW-1185">Reference proteome</keyword>
<evidence type="ECO:0000256" key="5">
    <source>
        <dbReference type="ARBA" id="ARBA00022840"/>
    </source>
</evidence>
<keyword evidence="3 7" id="KW-0378">Hydrolase</keyword>
<evidence type="ECO:0000256" key="6">
    <source>
        <dbReference type="PROSITE-ProRule" id="PRU00552"/>
    </source>
</evidence>
<dbReference type="SMART" id="SM00490">
    <property type="entry name" value="HELICc"/>
    <property type="match status" value="1"/>
</dbReference>
<evidence type="ECO:0000259" key="9">
    <source>
        <dbReference type="PROSITE" id="PS51194"/>
    </source>
</evidence>
<dbReference type="InterPro" id="IPR011545">
    <property type="entry name" value="DEAD/DEAH_box_helicase_dom"/>
</dbReference>
<dbReference type="InterPro" id="IPR014014">
    <property type="entry name" value="RNA_helicase_DEAD_Q_motif"/>
</dbReference>
<sequence>ILNNIKLMNYIKPTPIQKYAIPLALIQKDDLMCCAQTGSGKTCAFLLPIIASLERSKKKTTTATTTTNVSNGNNNNNNANYGVAPSCVVLAPTRELAIQIELEARKLCHGLSTIRCVVVYGGASQRQQLRSLAFGADIVVATPGRLTDFVDRSLVLLDQVQFLVLDEADRMLDMGFEPQIRKLVLHSNMASNKQLTGRVCRQTLLFSATFPSKIQLLAKAFLKDNYAWIGVGRIGSTTNNITQVMVECPNKVGDKRSKLKLVVKALKTGPTGRTLIFVQKKRTATWLKKQLNNDERFTPIPAVDIHGDRSQSQREAALNSFRSGTCRVLVATDVAARGLDISGVEHVINMDLPISKDDFDSYVHRIGRTGRAGHTGLATSIYVPGIAPKIGN</sequence>
<dbReference type="KEGG" id="fcy:FRACYDRAFT_158185"/>
<protein>
    <recommendedName>
        <fullName evidence="1">RNA helicase</fullName>
        <ecNumber evidence="1">3.6.4.13</ecNumber>
    </recommendedName>
</protein>
<dbReference type="PROSITE" id="PS51194">
    <property type="entry name" value="HELICASE_CTER"/>
    <property type="match status" value="1"/>
</dbReference>
<keyword evidence="2 7" id="KW-0547">Nucleotide-binding</keyword>
<dbReference type="InParanoid" id="A0A1E7EU51"/>
<dbReference type="GO" id="GO:0003676">
    <property type="term" value="F:nucleic acid binding"/>
    <property type="evidence" value="ECO:0007669"/>
    <property type="project" value="InterPro"/>
</dbReference>
<feature type="domain" description="DEAD-box RNA helicase Q" evidence="10">
    <location>
        <begin position="1"/>
        <end position="18"/>
    </location>
</feature>
<dbReference type="PANTHER" id="PTHR47958">
    <property type="entry name" value="ATP-DEPENDENT RNA HELICASE DBP3"/>
    <property type="match status" value="1"/>
</dbReference>
<evidence type="ECO:0000256" key="1">
    <source>
        <dbReference type="ARBA" id="ARBA00012552"/>
    </source>
</evidence>
<evidence type="ECO:0000256" key="3">
    <source>
        <dbReference type="ARBA" id="ARBA00022801"/>
    </source>
</evidence>
<dbReference type="SUPFAM" id="SSF52540">
    <property type="entry name" value="P-loop containing nucleoside triphosphate hydrolases"/>
    <property type="match status" value="1"/>
</dbReference>
<evidence type="ECO:0000313" key="12">
    <source>
        <dbReference type="Proteomes" id="UP000095751"/>
    </source>
</evidence>
<proteinExistence type="inferred from homology"/>
<dbReference type="InterPro" id="IPR014001">
    <property type="entry name" value="Helicase_ATP-bd"/>
</dbReference>
<accession>A0A1E7EU51</accession>
<dbReference type="GO" id="GO:0003724">
    <property type="term" value="F:RNA helicase activity"/>
    <property type="evidence" value="ECO:0007669"/>
    <property type="project" value="UniProtKB-EC"/>
</dbReference>
<dbReference type="Pfam" id="PF00271">
    <property type="entry name" value="Helicase_C"/>
    <property type="match status" value="1"/>
</dbReference>
<name>A0A1E7EU51_9STRA</name>
<dbReference type="AlphaFoldDB" id="A0A1E7EU51"/>
<feature type="domain" description="Helicase C-terminal" evidence="9">
    <location>
        <begin position="240"/>
        <end position="392"/>
    </location>
</feature>
<reference evidence="11 12" key="1">
    <citation type="submission" date="2016-09" db="EMBL/GenBank/DDBJ databases">
        <title>Extensive genetic diversity and differential bi-allelic expression allows diatom success in the polar Southern Ocean.</title>
        <authorList>
            <consortium name="DOE Joint Genome Institute"/>
            <person name="Mock T."/>
            <person name="Otillar R.P."/>
            <person name="Strauss J."/>
            <person name="Dupont C."/>
            <person name="Frickenhaus S."/>
            <person name="Maumus F."/>
            <person name="Mcmullan M."/>
            <person name="Sanges R."/>
            <person name="Schmutz J."/>
            <person name="Toseland A."/>
            <person name="Valas R."/>
            <person name="Veluchamy A."/>
            <person name="Ward B.J."/>
            <person name="Allen A."/>
            <person name="Barry K."/>
            <person name="Falciatore A."/>
            <person name="Ferrante M."/>
            <person name="Fortunato A.E."/>
            <person name="Gloeckner G."/>
            <person name="Gruber A."/>
            <person name="Hipkin R."/>
            <person name="Janech M."/>
            <person name="Kroth P."/>
            <person name="Leese F."/>
            <person name="Lindquist E."/>
            <person name="Lyon B.R."/>
            <person name="Martin J."/>
            <person name="Mayer C."/>
            <person name="Parker M."/>
            <person name="Quesneville H."/>
            <person name="Raymond J."/>
            <person name="Uhlig C."/>
            <person name="Valentin K.U."/>
            <person name="Worden A.Z."/>
            <person name="Armbrust E.V."/>
            <person name="Bowler C."/>
            <person name="Green B."/>
            <person name="Moulton V."/>
            <person name="Van Oosterhout C."/>
            <person name="Grigoriev I."/>
        </authorList>
    </citation>
    <scope>NUCLEOTIDE SEQUENCE [LARGE SCALE GENOMIC DNA]</scope>
    <source>
        <strain evidence="11 12">CCMP1102</strain>
    </source>
</reference>
<gene>
    <name evidence="11" type="ORF">FRACYDRAFT_158185</name>
</gene>
<dbReference type="InterPro" id="IPR001650">
    <property type="entry name" value="Helicase_C-like"/>
</dbReference>
<dbReference type="GO" id="GO:0005524">
    <property type="term" value="F:ATP binding"/>
    <property type="evidence" value="ECO:0007669"/>
    <property type="project" value="UniProtKB-KW"/>
</dbReference>
<dbReference type="EC" id="3.6.4.13" evidence="1"/>
<comment type="similarity">
    <text evidence="7">Belongs to the DEAD box helicase family.</text>
</comment>
<evidence type="ECO:0000313" key="11">
    <source>
        <dbReference type="EMBL" id="OEU09324.1"/>
    </source>
</evidence>
<keyword evidence="5 7" id="KW-0067">ATP-binding</keyword>
<dbReference type="InterPro" id="IPR000629">
    <property type="entry name" value="RNA-helicase_DEAD-box_CS"/>
</dbReference>
<keyword evidence="4 7" id="KW-0347">Helicase</keyword>
<organism evidence="11 12">
    <name type="scientific">Fragilariopsis cylindrus CCMP1102</name>
    <dbReference type="NCBI Taxonomy" id="635003"/>
    <lineage>
        <taxon>Eukaryota</taxon>
        <taxon>Sar</taxon>
        <taxon>Stramenopiles</taxon>
        <taxon>Ochrophyta</taxon>
        <taxon>Bacillariophyta</taxon>
        <taxon>Bacillariophyceae</taxon>
        <taxon>Bacillariophycidae</taxon>
        <taxon>Bacillariales</taxon>
        <taxon>Bacillariaceae</taxon>
        <taxon>Fragilariopsis</taxon>
    </lineage>
</organism>
<dbReference type="GO" id="GO:0016787">
    <property type="term" value="F:hydrolase activity"/>
    <property type="evidence" value="ECO:0007669"/>
    <property type="project" value="UniProtKB-KW"/>
</dbReference>
<dbReference type="CDD" id="cd18787">
    <property type="entry name" value="SF2_C_DEAD"/>
    <property type="match status" value="1"/>
</dbReference>
<dbReference type="PROSITE" id="PS00039">
    <property type="entry name" value="DEAD_ATP_HELICASE"/>
    <property type="match status" value="1"/>
</dbReference>
<dbReference type="PROSITE" id="PS51195">
    <property type="entry name" value="Q_MOTIF"/>
    <property type="match status" value="1"/>
</dbReference>
<dbReference type="Proteomes" id="UP000095751">
    <property type="component" value="Unassembled WGS sequence"/>
</dbReference>
<evidence type="ECO:0000256" key="7">
    <source>
        <dbReference type="RuleBase" id="RU000492"/>
    </source>
</evidence>
<evidence type="ECO:0000259" key="8">
    <source>
        <dbReference type="PROSITE" id="PS51192"/>
    </source>
</evidence>
<dbReference type="Gene3D" id="3.40.50.300">
    <property type="entry name" value="P-loop containing nucleotide triphosphate hydrolases"/>
    <property type="match status" value="2"/>
</dbReference>
<dbReference type="OrthoDB" id="196131at2759"/>
<feature type="short sequence motif" description="Q motif" evidence="6">
    <location>
        <begin position="1"/>
        <end position="18"/>
    </location>
</feature>
<dbReference type="SMART" id="SM00487">
    <property type="entry name" value="DEXDc"/>
    <property type="match status" value="1"/>
</dbReference>
<feature type="non-terminal residue" evidence="11">
    <location>
        <position position="392"/>
    </location>
</feature>
<evidence type="ECO:0000256" key="2">
    <source>
        <dbReference type="ARBA" id="ARBA00022741"/>
    </source>
</evidence>
<dbReference type="PROSITE" id="PS51192">
    <property type="entry name" value="HELICASE_ATP_BIND_1"/>
    <property type="match status" value="1"/>
</dbReference>
<evidence type="ECO:0000256" key="4">
    <source>
        <dbReference type="ARBA" id="ARBA00022806"/>
    </source>
</evidence>
<feature type="domain" description="Helicase ATP-binding" evidence="8">
    <location>
        <begin position="22"/>
        <end position="228"/>
    </location>
</feature>